<proteinExistence type="predicted"/>
<evidence type="ECO:0000313" key="1">
    <source>
        <dbReference type="EMBL" id="KAA1130795.1"/>
    </source>
</evidence>
<evidence type="ECO:0000313" key="2">
    <source>
        <dbReference type="Proteomes" id="UP000325313"/>
    </source>
</evidence>
<protein>
    <submittedName>
        <fullName evidence="1">Uncharacterized protein</fullName>
    </submittedName>
</protein>
<sequence>MCNLFRSRRKIALVCPHSYAVFLAVTKGAKGSQSTIMDTGKQDVVMCEVLIRKVA</sequence>
<organism evidence="1 2">
    <name type="scientific">Puccinia graminis f. sp. tritici</name>
    <dbReference type="NCBI Taxonomy" id="56615"/>
    <lineage>
        <taxon>Eukaryota</taxon>
        <taxon>Fungi</taxon>
        <taxon>Dikarya</taxon>
        <taxon>Basidiomycota</taxon>
        <taxon>Pucciniomycotina</taxon>
        <taxon>Pucciniomycetes</taxon>
        <taxon>Pucciniales</taxon>
        <taxon>Pucciniaceae</taxon>
        <taxon>Puccinia</taxon>
    </lineage>
</organism>
<dbReference type="Proteomes" id="UP000325313">
    <property type="component" value="Unassembled WGS sequence"/>
</dbReference>
<dbReference type="AlphaFoldDB" id="A0A5B0S0J4"/>
<dbReference type="EMBL" id="VDEP01000106">
    <property type="protein sequence ID" value="KAA1130795.1"/>
    <property type="molecule type" value="Genomic_DNA"/>
</dbReference>
<reference evidence="1 2" key="1">
    <citation type="submission" date="2019-05" db="EMBL/GenBank/DDBJ databases">
        <title>Emergence of the Ug99 lineage of the wheat stem rust pathogen through somatic hybridization.</title>
        <authorList>
            <person name="Li F."/>
            <person name="Upadhyaya N.M."/>
            <person name="Sperschneider J."/>
            <person name="Matny O."/>
            <person name="Nguyen-Phuc H."/>
            <person name="Mago R."/>
            <person name="Raley C."/>
            <person name="Miller M.E."/>
            <person name="Silverstein K.A.T."/>
            <person name="Henningsen E."/>
            <person name="Hirsch C.D."/>
            <person name="Visser B."/>
            <person name="Pretorius Z.A."/>
            <person name="Steffenson B.J."/>
            <person name="Schwessinger B."/>
            <person name="Dodds P.N."/>
            <person name="Figueroa M."/>
        </authorList>
    </citation>
    <scope>NUCLEOTIDE SEQUENCE [LARGE SCALE GENOMIC DNA]</scope>
    <source>
        <strain evidence="1 2">Ug99</strain>
    </source>
</reference>
<accession>A0A5B0S0J4</accession>
<gene>
    <name evidence="1" type="ORF">PGTUg99_019769</name>
</gene>
<comment type="caution">
    <text evidence="1">The sequence shown here is derived from an EMBL/GenBank/DDBJ whole genome shotgun (WGS) entry which is preliminary data.</text>
</comment>
<name>A0A5B0S0J4_PUCGR</name>